<keyword evidence="2" id="KW-1133">Transmembrane helix</keyword>
<organism evidence="3">
    <name type="scientific">viral metagenome</name>
    <dbReference type="NCBI Taxonomy" id="1070528"/>
    <lineage>
        <taxon>unclassified sequences</taxon>
        <taxon>metagenomes</taxon>
        <taxon>organismal metagenomes</taxon>
    </lineage>
</organism>
<evidence type="ECO:0000313" key="3">
    <source>
        <dbReference type="EMBL" id="QHT22303.1"/>
    </source>
</evidence>
<feature type="transmembrane region" description="Helical" evidence="2">
    <location>
        <begin position="53"/>
        <end position="70"/>
    </location>
</feature>
<name>A0A6C0E191_9ZZZZ</name>
<evidence type="ECO:0000256" key="1">
    <source>
        <dbReference type="SAM" id="MobiDB-lite"/>
    </source>
</evidence>
<feature type="compositionally biased region" description="Acidic residues" evidence="1">
    <location>
        <begin position="89"/>
        <end position="123"/>
    </location>
</feature>
<feature type="region of interest" description="Disordered" evidence="1">
    <location>
        <begin position="78"/>
        <end position="161"/>
    </location>
</feature>
<proteinExistence type="predicted"/>
<protein>
    <submittedName>
        <fullName evidence="3">Uncharacterized protein</fullName>
    </submittedName>
</protein>
<dbReference type="AlphaFoldDB" id="A0A6C0E191"/>
<keyword evidence="2" id="KW-0812">Transmembrane</keyword>
<feature type="transmembrane region" description="Helical" evidence="2">
    <location>
        <begin position="20"/>
        <end position="41"/>
    </location>
</feature>
<sequence>MIFLSHIFIKHFSKLPKEYIQTYAIASGIVIYASLYMYCMAANTNLLQLFNKLLIYIVGIDLLLSTLIHVRENQIYEGDDNTDGRLLDESESDTEESELIVDETEGDSEQSEQIGDTEGELVGDSEQSERIGELEGDSEQSERIGEIKADSQTKVPTPTTV</sequence>
<feature type="compositionally biased region" description="Polar residues" evidence="1">
    <location>
        <begin position="152"/>
        <end position="161"/>
    </location>
</feature>
<reference evidence="3" key="1">
    <citation type="journal article" date="2020" name="Nature">
        <title>Giant virus diversity and host interactions through global metagenomics.</title>
        <authorList>
            <person name="Schulz F."/>
            <person name="Roux S."/>
            <person name="Paez-Espino D."/>
            <person name="Jungbluth S."/>
            <person name="Walsh D.A."/>
            <person name="Denef V.J."/>
            <person name="McMahon K.D."/>
            <person name="Konstantinidis K.T."/>
            <person name="Eloe-Fadrosh E.A."/>
            <person name="Kyrpides N.C."/>
            <person name="Woyke T."/>
        </authorList>
    </citation>
    <scope>NUCLEOTIDE SEQUENCE</scope>
    <source>
        <strain evidence="3">GVMAG-M-3300023179-107</strain>
    </source>
</reference>
<accession>A0A6C0E191</accession>
<feature type="compositionally biased region" description="Basic and acidic residues" evidence="1">
    <location>
        <begin position="140"/>
        <end position="151"/>
    </location>
</feature>
<dbReference type="EMBL" id="MN739708">
    <property type="protein sequence ID" value="QHT22303.1"/>
    <property type="molecule type" value="Genomic_DNA"/>
</dbReference>
<keyword evidence="2" id="KW-0472">Membrane</keyword>
<evidence type="ECO:0000256" key="2">
    <source>
        <dbReference type="SAM" id="Phobius"/>
    </source>
</evidence>